<dbReference type="EMBL" id="MU839005">
    <property type="protein sequence ID" value="KAK1768640.1"/>
    <property type="molecule type" value="Genomic_DNA"/>
</dbReference>
<sequence>MEQLPLPSSLAEVEALIRALYEPAPPESISKIQDVLHRLQKSGEGWQLARSLLASTDDKIKFFGALTLMVKLNTENSALSENDAKELLQNLVGWLVRSLEDGSGTLVIRKLCSALATYFIHFSHLWPHCVRHLVYCLDLGRAVPVEELDSIPPSSQVIGSLTVAKLQAALWFAASFVEDIGKTDMNSSKYNQTHDRLAQNAPEVTSLLARGLAPGSEPARAKIQEDSIKCLQSWILYAQRASSTTDILIGPLRTLIPPTLNCLANDDLYEAAIELFTDILSNYSGFLTKEHYSSLASLFESQWAQERYQALLQGDFDFDSLQFGLFMLAYGDAKVQELMEGSDAQSQNFLSGLSGLLTASGHPVGEDKIFVPALEFWSTFVETMTDIMYSSVEEDTKAWMPKAMAHVMQVVANCWRKIQYPSIEVFASWDSTERVGFSDARKDVADLLQAVYTLSGPPLVSMFVDSLLQSLPSQAWAELEAAAFCLGSLSDCIADDDKCDDVLCKVFASPFFELLGQTRGPIPVRLRQTGLSLIERYSDYFERHAEHLPSALNLLFDAVTDPILGGPSAKSISTLCSSCRSILTGELGVFLGHYSAIRTGQVIDSLAEERIVLAVASIIQSVKVGAQRLQAFEQLFSLIRDDMERSLQLALHPELLDLSDPLFRRGLESSQVQVVPSADEVSLQLSLRALRCLNSLAKGMQDVSEGPIDLDAPSTDTRSVELTGIHNEILVAIDRILTTFYGSGEVVEAVCNIFRAGFSETEPGPFVFPPDTISSFFIKQTIRTPRIGTLLLTACSFVSSLYKGPSVHVRDNLSRLLPWVIGLLQSLPEPEADTELAPNSIDFVHRVMVKQPEVLFSLQPASSLEFFLLFTLKVLNGRQPLPKNAATDFWTGFITLKSEDPSTQASITAAMEHLGPLIAQSLVQNIGGNASRSELDRLSEPLKKLVVQQARAKTWLEQALYSESFPSPHVSPEDRTLFLKKIISLRGGRPTNQVVREFWLACRGSNFAYVS</sequence>
<evidence type="ECO:0000256" key="3">
    <source>
        <dbReference type="ARBA" id="ARBA00022448"/>
    </source>
</evidence>
<dbReference type="AlphaFoldDB" id="A0AAJ0C2D1"/>
<reference evidence="5" key="1">
    <citation type="submission" date="2023-06" db="EMBL/GenBank/DDBJ databases">
        <title>Genome-scale phylogeny and comparative genomics of the fungal order Sordariales.</title>
        <authorList>
            <consortium name="Lawrence Berkeley National Laboratory"/>
            <person name="Hensen N."/>
            <person name="Bonometti L."/>
            <person name="Westerberg I."/>
            <person name="Brannstrom I.O."/>
            <person name="Guillou S."/>
            <person name="Cros-Aarteil S."/>
            <person name="Calhoun S."/>
            <person name="Haridas S."/>
            <person name="Kuo A."/>
            <person name="Mondo S."/>
            <person name="Pangilinan J."/>
            <person name="Riley R."/>
            <person name="Labutti K."/>
            <person name="Andreopoulos B."/>
            <person name="Lipzen A."/>
            <person name="Chen C."/>
            <person name="Yanf M."/>
            <person name="Daum C."/>
            <person name="Ng V."/>
            <person name="Clum A."/>
            <person name="Steindorff A."/>
            <person name="Ohm R."/>
            <person name="Martin F."/>
            <person name="Silar P."/>
            <person name="Natvig D."/>
            <person name="Lalanne C."/>
            <person name="Gautier V."/>
            <person name="Ament-Velasquez S.L."/>
            <person name="Kruys A."/>
            <person name="Hutchinson M.I."/>
            <person name="Powell A.J."/>
            <person name="Barry K."/>
            <person name="Miller A.N."/>
            <person name="Grigoriev I.V."/>
            <person name="Debuchy R."/>
            <person name="Gladieux P."/>
            <person name="Thoren M.H."/>
            <person name="Johannesson H."/>
        </authorList>
    </citation>
    <scope>NUCLEOTIDE SEQUENCE</scope>
    <source>
        <strain evidence="5">8032-3</strain>
    </source>
</reference>
<comment type="subcellular location">
    <subcellularLocation>
        <location evidence="1">Nucleus</location>
    </subcellularLocation>
</comment>
<dbReference type="GeneID" id="85310827"/>
<dbReference type="GO" id="GO:0005737">
    <property type="term" value="C:cytoplasm"/>
    <property type="evidence" value="ECO:0007669"/>
    <property type="project" value="TreeGrafter"/>
</dbReference>
<dbReference type="PANTHER" id="PTHR12363:SF33">
    <property type="entry name" value="IMPORTIN-13"/>
    <property type="match status" value="1"/>
</dbReference>
<gene>
    <name evidence="5" type="ORF">QBC33DRAFT_535654</name>
</gene>
<dbReference type="GO" id="GO:0005634">
    <property type="term" value="C:nucleus"/>
    <property type="evidence" value="ECO:0007669"/>
    <property type="project" value="UniProtKB-SubCell"/>
</dbReference>
<dbReference type="RefSeq" id="XP_060284853.1">
    <property type="nucleotide sequence ID" value="XM_060427640.1"/>
</dbReference>
<name>A0AAJ0C2D1_9PEZI</name>
<evidence type="ECO:0000313" key="5">
    <source>
        <dbReference type="EMBL" id="KAK1768640.1"/>
    </source>
</evidence>
<protein>
    <submittedName>
        <fullName evidence="5">Armadillo-type protein</fullName>
    </submittedName>
</protein>
<keyword evidence="3" id="KW-0813">Transport</keyword>
<comment type="caution">
    <text evidence="5">The sequence shown here is derived from an EMBL/GenBank/DDBJ whole genome shotgun (WGS) entry which is preliminary data.</text>
</comment>
<proteinExistence type="inferred from homology"/>
<dbReference type="Proteomes" id="UP001244011">
    <property type="component" value="Unassembled WGS sequence"/>
</dbReference>
<evidence type="ECO:0000256" key="2">
    <source>
        <dbReference type="ARBA" id="ARBA00007991"/>
    </source>
</evidence>
<organism evidence="5 6">
    <name type="scientific">Phialemonium atrogriseum</name>
    <dbReference type="NCBI Taxonomy" id="1093897"/>
    <lineage>
        <taxon>Eukaryota</taxon>
        <taxon>Fungi</taxon>
        <taxon>Dikarya</taxon>
        <taxon>Ascomycota</taxon>
        <taxon>Pezizomycotina</taxon>
        <taxon>Sordariomycetes</taxon>
        <taxon>Sordariomycetidae</taxon>
        <taxon>Cephalothecales</taxon>
        <taxon>Cephalothecaceae</taxon>
        <taxon>Phialemonium</taxon>
    </lineage>
</organism>
<dbReference type="InterPro" id="IPR016024">
    <property type="entry name" value="ARM-type_fold"/>
</dbReference>
<keyword evidence="4" id="KW-0539">Nucleus</keyword>
<comment type="similarity">
    <text evidence="2">Belongs to the importin beta family.</text>
</comment>
<evidence type="ECO:0000256" key="4">
    <source>
        <dbReference type="ARBA" id="ARBA00023242"/>
    </source>
</evidence>
<dbReference type="GO" id="GO:0006606">
    <property type="term" value="P:protein import into nucleus"/>
    <property type="evidence" value="ECO:0007669"/>
    <property type="project" value="TreeGrafter"/>
</dbReference>
<dbReference type="SUPFAM" id="SSF48371">
    <property type="entry name" value="ARM repeat"/>
    <property type="match status" value="1"/>
</dbReference>
<dbReference type="Gene3D" id="1.25.10.10">
    <property type="entry name" value="Leucine-rich Repeat Variant"/>
    <property type="match status" value="1"/>
</dbReference>
<dbReference type="PANTHER" id="PTHR12363">
    <property type="entry name" value="TRANSPORTIN 3 AND IMPORTIN 13"/>
    <property type="match status" value="1"/>
</dbReference>
<dbReference type="InterPro" id="IPR051345">
    <property type="entry name" value="Importin_beta-like_NTR"/>
</dbReference>
<dbReference type="InterPro" id="IPR011989">
    <property type="entry name" value="ARM-like"/>
</dbReference>
<evidence type="ECO:0000256" key="1">
    <source>
        <dbReference type="ARBA" id="ARBA00004123"/>
    </source>
</evidence>
<keyword evidence="6" id="KW-1185">Reference proteome</keyword>
<accession>A0AAJ0C2D1</accession>
<evidence type="ECO:0000313" key="6">
    <source>
        <dbReference type="Proteomes" id="UP001244011"/>
    </source>
</evidence>